<evidence type="ECO:0000256" key="1">
    <source>
        <dbReference type="SAM" id="MobiDB-lite"/>
    </source>
</evidence>
<feature type="region of interest" description="Disordered" evidence="1">
    <location>
        <begin position="76"/>
        <end position="97"/>
    </location>
</feature>
<proteinExistence type="predicted"/>
<evidence type="ECO:0000313" key="2">
    <source>
        <dbReference type="EMBL" id="MBA4650133.1"/>
    </source>
</evidence>
<sequence>MEKAVVIKPRPRSVITKLFKQSQSTVSSTSEQVTDVKESLSAKGPGEAKHGLRRGDKETKSGSFISYSKMEFPNAGTLSVNSNNGQPATQDLPLPPWRRRYMFPQPASLLKEANEIIINLS</sequence>
<name>A0A7C8ZTW0_OPUST</name>
<feature type="compositionally biased region" description="Low complexity" evidence="1">
    <location>
        <begin position="22"/>
        <end position="33"/>
    </location>
</feature>
<reference evidence="2" key="1">
    <citation type="journal article" date="2013" name="J. Plant Res.">
        <title>Effect of fungi and light on seed germination of three Opuntia species from semiarid lands of central Mexico.</title>
        <authorList>
            <person name="Delgado-Sanchez P."/>
            <person name="Jimenez-Bremont J.F."/>
            <person name="Guerrero-Gonzalez Mde L."/>
            <person name="Flores J."/>
        </authorList>
    </citation>
    <scope>NUCLEOTIDE SEQUENCE</scope>
    <source>
        <tissue evidence="2">Cladode</tissue>
    </source>
</reference>
<feature type="region of interest" description="Disordered" evidence="1">
    <location>
        <begin position="22"/>
        <end position="60"/>
    </location>
</feature>
<dbReference type="AlphaFoldDB" id="A0A7C8ZTW0"/>
<feature type="compositionally biased region" description="Polar residues" evidence="1">
    <location>
        <begin position="76"/>
        <end position="89"/>
    </location>
</feature>
<protein>
    <submittedName>
        <fullName evidence="2">Uncharacterized protein</fullName>
    </submittedName>
</protein>
<feature type="compositionally biased region" description="Basic and acidic residues" evidence="1">
    <location>
        <begin position="34"/>
        <end position="60"/>
    </location>
</feature>
<accession>A0A7C8ZTW0</accession>
<reference evidence="2" key="2">
    <citation type="submission" date="2020-07" db="EMBL/GenBank/DDBJ databases">
        <authorList>
            <person name="Vera ALvarez R."/>
            <person name="Arias-Moreno D.M."/>
            <person name="Jimenez-Jacinto V."/>
            <person name="Jimenez-Bremont J.F."/>
            <person name="Swaminathan K."/>
            <person name="Moose S.P."/>
            <person name="Guerrero-Gonzalez M.L."/>
            <person name="Marino-Ramirez L."/>
            <person name="Landsman D."/>
            <person name="Rodriguez-Kessler M."/>
            <person name="Delgado-Sanchez P."/>
        </authorList>
    </citation>
    <scope>NUCLEOTIDE SEQUENCE</scope>
    <source>
        <tissue evidence="2">Cladode</tissue>
    </source>
</reference>
<dbReference type="EMBL" id="GISG01163737">
    <property type="protein sequence ID" value="MBA4650133.1"/>
    <property type="molecule type" value="Transcribed_RNA"/>
</dbReference>
<organism evidence="2">
    <name type="scientific">Opuntia streptacantha</name>
    <name type="common">Prickly pear cactus</name>
    <name type="synonym">Opuntia cardona</name>
    <dbReference type="NCBI Taxonomy" id="393608"/>
    <lineage>
        <taxon>Eukaryota</taxon>
        <taxon>Viridiplantae</taxon>
        <taxon>Streptophyta</taxon>
        <taxon>Embryophyta</taxon>
        <taxon>Tracheophyta</taxon>
        <taxon>Spermatophyta</taxon>
        <taxon>Magnoliopsida</taxon>
        <taxon>eudicotyledons</taxon>
        <taxon>Gunneridae</taxon>
        <taxon>Pentapetalae</taxon>
        <taxon>Caryophyllales</taxon>
        <taxon>Cactineae</taxon>
        <taxon>Cactaceae</taxon>
        <taxon>Opuntioideae</taxon>
        <taxon>Opuntia</taxon>
    </lineage>
</organism>